<keyword evidence="4" id="KW-0830">Ubiquinone</keyword>
<accession>A0A1P8MXB9</accession>
<dbReference type="AlphaFoldDB" id="A0A1P8MXB9"/>
<dbReference type="SUPFAM" id="SSF53335">
    <property type="entry name" value="S-adenosyl-L-methionine-dependent methyltransferases"/>
    <property type="match status" value="1"/>
</dbReference>
<dbReference type="Pfam" id="PF13649">
    <property type="entry name" value="Methyltransf_25"/>
    <property type="match status" value="1"/>
</dbReference>
<dbReference type="InterPro" id="IPR029063">
    <property type="entry name" value="SAM-dependent_MTases_sf"/>
</dbReference>
<dbReference type="STRING" id="299262.BWR18_14420"/>
<dbReference type="PANTHER" id="PTHR43861">
    <property type="entry name" value="TRANS-ACONITATE 2-METHYLTRANSFERASE-RELATED"/>
    <property type="match status" value="1"/>
</dbReference>
<dbReference type="InterPro" id="IPR041698">
    <property type="entry name" value="Methyltransf_25"/>
</dbReference>
<evidence type="ECO:0000313" key="4">
    <source>
        <dbReference type="EMBL" id="APX12746.1"/>
    </source>
</evidence>
<evidence type="ECO:0000256" key="2">
    <source>
        <dbReference type="ARBA" id="ARBA00022679"/>
    </source>
</evidence>
<dbReference type="Gene3D" id="3.40.50.150">
    <property type="entry name" value="Vaccinia Virus protein VP39"/>
    <property type="match status" value="1"/>
</dbReference>
<gene>
    <name evidence="4" type="ORF">BWR18_14420</name>
</gene>
<keyword evidence="1" id="KW-0489">Methyltransferase</keyword>
<dbReference type="OrthoDB" id="5642573at2"/>
<protein>
    <submittedName>
        <fullName evidence="4">Ubiquinone biosynthesis protein UbiE</fullName>
    </submittedName>
</protein>
<name>A0A1P8MXB9_9RHOB</name>
<dbReference type="RefSeq" id="WP_076629170.1">
    <property type="nucleotide sequence ID" value="NZ_CP019312.1"/>
</dbReference>
<keyword evidence="2" id="KW-0808">Transferase</keyword>
<proteinExistence type="predicted"/>
<feature type="domain" description="Methyltransferase" evidence="3">
    <location>
        <begin position="43"/>
        <end position="133"/>
    </location>
</feature>
<reference evidence="4 5" key="1">
    <citation type="submission" date="2017-01" db="EMBL/GenBank/DDBJ databases">
        <title>Complete genome of Tateyamaria omphalii DOK1-4 isolated from seawater in Dokdo.</title>
        <authorList>
            <person name="Kim J.H."/>
            <person name="Chi W.-J."/>
        </authorList>
    </citation>
    <scope>NUCLEOTIDE SEQUENCE [LARGE SCALE GENOMIC DNA]</scope>
    <source>
        <strain evidence="4 5">DOK1-4</strain>
    </source>
</reference>
<sequence length="209" mass="22808">MKTSAKFWDGVAVKYAAQPVSDPDAYDQTLERVASYLKPTDRVLELGCGTGTTALRLAEHAGSVLATDYSGGMIAQAEAKMGVENVRFLQADVFSPDLQDGSFDVVMAFNLFHLVDKVDAAWARVHDLLAPGGLFITKSPCLGERSLGFKFGLLKRLIPVMQLVGKAPYVRFDTIADLDARTTRAGFEILETGNYPRRPPNHFVVARAV</sequence>
<dbReference type="EMBL" id="CP019312">
    <property type="protein sequence ID" value="APX12746.1"/>
    <property type="molecule type" value="Genomic_DNA"/>
</dbReference>
<dbReference type="KEGG" id="tom:BWR18_14420"/>
<evidence type="ECO:0000259" key="3">
    <source>
        <dbReference type="Pfam" id="PF13649"/>
    </source>
</evidence>
<keyword evidence="5" id="KW-1185">Reference proteome</keyword>
<dbReference type="CDD" id="cd02440">
    <property type="entry name" value="AdoMet_MTases"/>
    <property type="match status" value="1"/>
</dbReference>
<organism evidence="4 5">
    <name type="scientific">Tateyamaria omphalii</name>
    <dbReference type="NCBI Taxonomy" id="299262"/>
    <lineage>
        <taxon>Bacteria</taxon>
        <taxon>Pseudomonadati</taxon>
        <taxon>Pseudomonadota</taxon>
        <taxon>Alphaproteobacteria</taxon>
        <taxon>Rhodobacterales</taxon>
        <taxon>Roseobacteraceae</taxon>
        <taxon>Tateyamaria</taxon>
    </lineage>
</organism>
<dbReference type="GO" id="GO:0032259">
    <property type="term" value="P:methylation"/>
    <property type="evidence" value="ECO:0007669"/>
    <property type="project" value="UniProtKB-KW"/>
</dbReference>
<dbReference type="GO" id="GO:0008168">
    <property type="term" value="F:methyltransferase activity"/>
    <property type="evidence" value="ECO:0007669"/>
    <property type="project" value="UniProtKB-KW"/>
</dbReference>
<dbReference type="Proteomes" id="UP000186336">
    <property type="component" value="Chromosome"/>
</dbReference>
<evidence type="ECO:0000256" key="1">
    <source>
        <dbReference type="ARBA" id="ARBA00022603"/>
    </source>
</evidence>
<evidence type="ECO:0000313" key="5">
    <source>
        <dbReference type="Proteomes" id="UP000186336"/>
    </source>
</evidence>
<dbReference type="PANTHER" id="PTHR43861:SF1">
    <property type="entry name" value="TRANS-ACONITATE 2-METHYLTRANSFERASE"/>
    <property type="match status" value="1"/>
</dbReference>